<dbReference type="Proteomes" id="UP000823615">
    <property type="component" value="Unassembled WGS sequence"/>
</dbReference>
<protein>
    <recommendedName>
        <fullName evidence="10">Endonuclease</fullName>
        <ecNumber evidence="10">3.1.30.-</ecNumber>
    </recommendedName>
</protein>
<comment type="caution">
    <text evidence="14">The sequence shown here is derived from an EMBL/GenBank/DDBJ whole genome shotgun (WGS) entry which is preliminary data.</text>
</comment>
<dbReference type="InterPro" id="IPR044929">
    <property type="entry name" value="DNA/RNA_non-sp_Endonuclease_sf"/>
</dbReference>
<evidence type="ECO:0000259" key="12">
    <source>
        <dbReference type="SMART" id="SM00477"/>
    </source>
</evidence>
<reference evidence="14" key="1">
    <citation type="submission" date="2020-10" db="EMBL/GenBank/DDBJ databases">
        <authorList>
            <person name="Gilroy R."/>
        </authorList>
    </citation>
    <scope>NUCLEOTIDE SEQUENCE</scope>
    <source>
        <strain evidence="14">7293</strain>
    </source>
</reference>
<name>A0A9D9E185_9SPIO</name>
<organism evidence="14 15">
    <name type="scientific">Candidatus Ornithospirochaeta stercoripullorum</name>
    <dbReference type="NCBI Taxonomy" id="2840899"/>
    <lineage>
        <taxon>Bacteria</taxon>
        <taxon>Pseudomonadati</taxon>
        <taxon>Spirochaetota</taxon>
        <taxon>Spirochaetia</taxon>
        <taxon>Spirochaetales</taxon>
        <taxon>Spirochaetaceae</taxon>
        <taxon>Spirochaetaceae incertae sedis</taxon>
        <taxon>Candidatus Ornithospirochaeta</taxon>
    </lineage>
</organism>
<evidence type="ECO:0000256" key="9">
    <source>
        <dbReference type="PIRSR" id="PIRSR640255-2"/>
    </source>
</evidence>
<dbReference type="GO" id="GO:0004519">
    <property type="term" value="F:endonuclease activity"/>
    <property type="evidence" value="ECO:0007669"/>
    <property type="project" value="UniProtKB-UniRule"/>
</dbReference>
<dbReference type="SMART" id="SM00892">
    <property type="entry name" value="Endonuclease_NS"/>
    <property type="match status" value="1"/>
</dbReference>
<accession>A0A9D9E185</accession>
<sequence>MTPSSESNGLSADGSISGLELPAPIEGEEIIKHTGYTLSYNEEYEVPSYVAYELTKDEILGGEERNDSFREDPAVRTGSATLDDYRGSGYDRGHMAPAADFKWSEAAMKDTFYLSNMCPQDPSFNRGIWADLEAVVRTMAYDNESIYVVTGPVLTDGPYERIGESRVAVPKQFYKVVLDYTDPDIKAIGFILPNENSDKSLQSFAVTVDEVERVTGIDFYPALPDEAEEIIESEMRTSDWNFTQFIPTGEEPDPSQLEYVSPASSLPERVLNAAIDVFVELKGEIFKSLGIENIASALGLL</sequence>
<evidence type="ECO:0000256" key="2">
    <source>
        <dbReference type="ARBA" id="ARBA00010052"/>
    </source>
</evidence>
<dbReference type="InterPro" id="IPR020821">
    <property type="entry name" value="ENPP1-3/EXOG-like_nuc-like"/>
</dbReference>
<evidence type="ECO:0000256" key="5">
    <source>
        <dbReference type="ARBA" id="ARBA00022759"/>
    </source>
</evidence>
<feature type="active site" description="Proton acceptor" evidence="8">
    <location>
        <position position="94"/>
    </location>
</feature>
<evidence type="ECO:0000256" key="1">
    <source>
        <dbReference type="ARBA" id="ARBA00001946"/>
    </source>
</evidence>
<evidence type="ECO:0000256" key="3">
    <source>
        <dbReference type="ARBA" id="ARBA00022722"/>
    </source>
</evidence>
<dbReference type="InterPro" id="IPR001604">
    <property type="entry name" value="Endo_G_ENPP1-like_dom"/>
</dbReference>
<dbReference type="GO" id="GO:0016787">
    <property type="term" value="F:hydrolase activity"/>
    <property type="evidence" value="ECO:0007669"/>
    <property type="project" value="UniProtKB-KW"/>
</dbReference>
<proteinExistence type="inferred from homology"/>
<dbReference type="InterPro" id="IPR044925">
    <property type="entry name" value="His-Me_finger_sf"/>
</dbReference>
<dbReference type="AlphaFoldDB" id="A0A9D9E185"/>
<evidence type="ECO:0000256" key="4">
    <source>
        <dbReference type="ARBA" id="ARBA00022723"/>
    </source>
</evidence>
<dbReference type="SUPFAM" id="SSF54060">
    <property type="entry name" value="His-Me finger endonucleases"/>
    <property type="match status" value="1"/>
</dbReference>
<dbReference type="GO" id="GO:0046872">
    <property type="term" value="F:metal ion binding"/>
    <property type="evidence" value="ECO:0007669"/>
    <property type="project" value="UniProtKB-KW"/>
</dbReference>
<dbReference type="PANTHER" id="PTHR13966:SF5">
    <property type="entry name" value="ENDONUCLEASE G, MITOCHONDRIAL"/>
    <property type="match status" value="1"/>
</dbReference>
<reference evidence="14" key="2">
    <citation type="journal article" date="2021" name="PeerJ">
        <title>Extensive microbial diversity within the chicken gut microbiome revealed by metagenomics and culture.</title>
        <authorList>
            <person name="Gilroy R."/>
            <person name="Ravi A."/>
            <person name="Getino M."/>
            <person name="Pursley I."/>
            <person name="Horton D.L."/>
            <person name="Alikhan N.F."/>
            <person name="Baker D."/>
            <person name="Gharbi K."/>
            <person name="Hall N."/>
            <person name="Watson M."/>
            <person name="Adriaenssens E.M."/>
            <person name="Foster-Nyarko E."/>
            <person name="Jarju S."/>
            <person name="Secka A."/>
            <person name="Antonio M."/>
            <person name="Oren A."/>
            <person name="Chaudhuri R.R."/>
            <person name="La Ragione R."/>
            <person name="Hildebrand F."/>
            <person name="Pallen M.J."/>
        </authorList>
    </citation>
    <scope>NUCLEOTIDE SEQUENCE</scope>
    <source>
        <strain evidence="14">7293</strain>
    </source>
</reference>
<evidence type="ECO:0000259" key="13">
    <source>
        <dbReference type="SMART" id="SM00892"/>
    </source>
</evidence>
<evidence type="ECO:0000256" key="10">
    <source>
        <dbReference type="RuleBase" id="RU366055"/>
    </source>
</evidence>
<feature type="region of interest" description="Disordered" evidence="11">
    <location>
        <begin position="1"/>
        <end position="24"/>
    </location>
</feature>
<dbReference type="CDD" id="cd00091">
    <property type="entry name" value="NUC"/>
    <property type="match status" value="1"/>
</dbReference>
<evidence type="ECO:0000256" key="7">
    <source>
        <dbReference type="ARBA" id="ARBA00022842"/>
    </source>
</evidence>
<dbReference type="InterPro" id="IPR040255">
    <property type="entry name" value="Non-specific_endonuclease"/>
</dbReference>
<dbReference type="InterPro" id="IPR018524">
    <property type="entry name" value="DNA/RNA_endonuclease_AS"/>
</dbReference>
<feature type="domain" description="DNA/RNA non-specific endonuclease/pyrophosphatase/phosphodiesterase" evidence="13">
    <location>
        <begin position="32"/>
        <end position="226"/>
    </location>
</feature>
<dbReference type="Gene3D" id="3.40.570.10">
    <property type="entry name" value="Extracellular Endonuclease, subunit A"/>
    <property type="match status" value="1"/>
</dbReference>
<dbReference type="SMART" id="SM00477">
    <property type="entry name" value="NUC"/>
    <property type="match status" value="1"/>
</dbReference>
<comment type="cofactor">
    <cofactor evidence="1 10">
        <name>Mg(2+)</name>
        <dbReference type="ChEBI" id="CHEBI:18420"/>
    </cofactor>
</comment>
<evidence type="ECO:0000256" key="11">
    <source>
        <dbReference type="SAM" id="MobiDB-lite"/>
    </source>
</evidence>
<gene>
    <name evidence="14" type="ORF">IAA97_07405</name>
</gene>
<keyword evidence="4 9" id="KW-0479">Metal-binding</keyword>
<keyword evidence="3 10" id="KW-0540">Nuclease</keyword>
<comment type="similarity">
    <text evidence="2 10">Belongs to the DNA/RNA non-specific endonuclease family.</text>
</comment>
<dbReference type="PROSITE" id="PS01070">
    <property type="entry name" value="NUCLEASE_NON_SPEC"/>
    <property type="match status" value="1"/>
</dbReference>
<keyword evidence="7" id="KW-0460">Magnesium</keyword>
<feature type="binding site" evidence="9">
    <location>
        <position position="125"/>
    </location>
    <ligand>
        <name>Mg(2+)</name>
        <dbReference type="ChEBI" id="CHEBI:18420"/>
        <note>catalytic</note>
    </ligand>
</feature>
<dbReference type="PANTHER" id="PTHR13966">
    <property type="entry name" value="ENDONUCLEASE RELATED"/>
    <property type="match status" value="1"/>
</dbReference>
<feature type="domain" description="ENPP1-3/EXOG-like endonuclease/phosphodiesterase" evidence="12">
    <location>
        <begin position="33"/>
        <end position="226"/>
    </location>
</feature>
<dbReference type="EC" id="3.1.30.-" evidence="10"/>
<evidence type="ECO:0000313" key="15">
    <source>
        <dbReference type="Proteomes" id="UP000823615"/>
    </source>
</evidence>
<evidence type="ECO:0000256" key="6">
    <source>
        <dbReference type="ARBA" id="ARBA00022801"/>
    </source>
</evidence>
<evidence type="ECO:0000313" key="14">
    <source>
        <dbReference type="EMBL" id="MBO8436785.1"/>
    </source>
</evidence>
<evidence type="ECO:0000256" key="8">
    <source>
        <dbReference type="PIRSR" id="PIRSR640255-1"/>
    </source>
</evidence>
<keyword evidence="5 10" id="KW-0255">Endonuclease</keyword>
<dbReference type="Pfam" id="PF01223">
    <property type="entry name" value="Endonuclease_NS"/>
    <property type="match status" value="1"/>
</dbReference>
<feature type="compositionally biased region" description="Polar residues" evidence="11">
    <location>
        <begin position="1"/>
        <end position="10"/>
    </location>
</feature>
<dbReference type="EMBL" id="JADIMT010000087">
    <property type="protein sequence ID" value="MBO8436785.1"/>
    <property type="molecule type" value="Genomic_DNA"/>
</dbReference>
<dbReference type="GO" id="GO:0003676">
    <property type="term" value="F:nucleic acid binding"/>
    <property type="evidence" value="ECO:0007669"/>
    <property type="project" value="InterPro"/>
</dbReference>
<keyword evidence="6 10" id="KW-0378">Hydrolase</keyword>